<comment type="caution">
    <text evidence="2">The sequence shown here is derived from an EMBL/GenBank/DDBJ whole genome shotgun (WGS) entry which is preliminary data.</text>
</comment>
<evidence type="ECO:0000259" key="1">
    <source>
        <dbReference type="PROSITE" id="PS50137"/>
    </source>
</evidence>
<reference evidence="2" key="2">
    <citation type="journal article" date="2011" name="Microb. Ecol.">
        <title>Taxonomic and Functional Metagenomic Profiling of the Microbial Community in the Anoxic Sediment of a Sub-saline Shallow Lake (Laguna de Carrizo, Central Spain).</title>
        <authorList>
            <person name="Ferrer M."/>
            <person name="Guazzaroni M.E."/>
            <person name="Richter M."/>
            <person name="Garcia-Salamanca A."/>
            <person name="Yarza P."/>
            <person name="Suarez-Suarez A."/>
            <person name="Solano J."/>
            <person name="Alcaide M."/>
            <person name="van Dillewijn P."/>
            <person name="Molina-Henares M.A."/>
            <person name="Lopez-Cortes N."/>
            <person name="Al-Ramahi Y."/>
            <person name="Guerrero C."/>
            <person name="Acosta A."/>
            <person name="de Eugenio L.I."/>
            <person name="Martinez V."/>
            <person name="Marques S."/>
            <person name="Rojo F."/>
            <person name="Santero E."/>
            <person name="Genilloud O."/>
            <person name="Perez-Perez J."/>
            <person name="Rossello-Mora R."/>
            <person name="Ramos J.L."/>
        </authorList>
    </citation>
    <scope>NUCLEOTIDE SEQUENCE</scope>
</reference>
<dbReference type="EMBL" id="ADZX01000612">
    <property type="protein sequence ID" value="EFK95928.1"/>
    <property type="molecule type" value="Genomic_DNA"/>
</dbReference>
<dbReference type="AlphaFoldDB" id="D9PKJ0"/>
<accession>D9PKJ0</accession>
<dbReference type="Pfam" id="PF00035">
    <property type="entry name" value="dsrm"/>
    <property type="match status" value="1"/>
</dbReference>
<dbReference type="Gene3D" id="3.30.160.20">
    <property type="match status" value="1"/>
</dbReference>
<feature type="non-terminal residue" evidence="2">
    <location>
        <position position="1"/>
    </location>
</feature>
<sequence length="57" mass="5779">TVVTVGGEAHRQVFRVECRVDELGVAAVGEGGSRRAAEQQAAESVLALMAGQRAGGA</sequence>
<gene>
    <name evidence="2" type="ORF">LDC_2057</name>
</gene>
<feature type="domain" description="DRBM" evidence="1">
    <location>
        <begin position="1"/>
        <end position="51"/>
    </location>
</feature>
<dbReference type="InterPro" id="IPR014720">
    <property type="entry name" value="dsRBD_dom"/>
</dbReference>
<proteinExistence type="predicted"/>
<dbReference type="PROSITE" id="PS50137">
    <property type="entry name" value="DS_RBD"/>
    <property type="match status" value="1"/>
</dbReference>
<protein>
    <submittedName>
        <fullName evidence="2">Ribonuclease III</fullName>
    </submittedName>
</protein>
<reference evidence="2" key="1">
    <citation type="submission" date="2010-07" db="EMBL/GenBank/DDBJ databases">
        <authorList>
            <consortium name="CONSOLIDER consortium CSD2007-00005"/>
            <person name="Guazzaroni M.-E."/>
            <person name="Richter M."/>
            <person name="Garcia-Salamanca A."/>
            <person name="Yarza P."/>
            <person name="Ferrer M."/>
        </authorList>
    </citation>
    <scope>NUCLEOTIDE SEQUENCE</scope>
</reference>
<dbReference type="SUPFAM" id="SSF54768">
    <property type="entry name" value="dsRNA-binding domain-like"/>
    <property type="match status" value="1"/>
</dbReference>
<name>D9PKJ0_9ZZZZ</name>
<organism evidence="2">
    <name type="scientific">sediment metagenome</name>
    <dbReference type="NCBI Taxonomy" id="749907"/>
    <lineage>
        <taxon>unclassified sequences</taxon>
        <taxon>metagenomes</taxon>
        <taxon>ecological metagenomes</taxon>
    </lineage>
</organism>
<evidence type="ECO:0000313" key="2">
    <source>
        <dbReference type="EMBL" id="EFK95928.1"/>
    </source>
</evidence>